<dbReference type="Proteomes" id="UP000717696">
    <property type="component" value="Unassembled WGS sequence"/>
</dbReference>
<sequence length="102" mass="10414">MPLRLLTASAAAATITAASSASTSIASMVSSSVVTSAKAPARVMVMTVARASSVSSVVWLACRVSARLRHDGPGIVVVDVRRAVLLASRETGETHAGRMCGF</sequence>
<comment type="caution">
    <text evidence="1">The sequence shown here is derived from an EMBL/GenBank/DDBJ whole genome shotgun (WGS) entry which is preliminary data.</text>
</comment>
<protein>
    <submittedName>
        <fullName evidence="1">Uncharacterized protein</fullName>
    </submittedName>
</protein>
<organism evidence="1 2">
    <name type="scientific">Dactylonectria estremocensis</name>
    <dbReference type="NCBI Taxonomy" id="1079267"/>
    <lineage>
        <taxon>Eukaryota</taxon>
        <taxon>Fungi</taxon>
        <taxon>Dikarya</taxon>
        <taxon>Ascomycota</taxon>
        <taxon>Pezizomycotina</taxon>
        <taxon>Sordariomycetes</taxon>
        <taxon>Hypocreomycetidae</taxon>
        <taxon>Hypocreales</taxon>
        <taxon>Nectriaceae</taxon>
        <taxon>Dactylonectria</taxon>
    </lineage>
</organism>
<gene>
    <name evidence="1" type="ORF">B0J13DRAFT_539583</name>
</gene>
<evidence type="ECO:0000313" key="2">
    <source>
        <dbReference type="Proteomes" id="UP000717696"/>
    </source>
</evidence>
<dbReference type="AlphaFoldDB" id="A0A9P9FE09"/>
<evidence type="ECO:0000313" key="1">
    <source>
        <dbReference type="EMBL" id="KAH7159749.1"/>
    </source>
</evidence>
<accession>A0A9P9FE09</accession>
<proteinExistence type="predicted"/>
<dbReference type="EMBL" id="JAGMUU010000002">
    <property type="protein sequence ID" value="KAH7159749.1"/>
    <property type="molecule type" value="Genomic_DNA"/>
</dbReference>
<reference evidence="1" key="1">
    <citation type="journal article" date="2021" name="Nat. Commun.">
        <title>Genetic determinants of endophytism in the Arabidopsis root mycobiome.</title>
        <authorList>
            <person name="Mesny F."/>
            <person name="Miyauchi S."/>
            <person name="Thiergart T."/>
            <person name="Pickel B."/>
            <person name="Atanasova L."/>
            <person name="Karlsson M."/>
            <person name="Huettel B."/>
            <person name="Barry K.W."/>
            <person name="Haridas S."/>
            <person name="Chen C."/>
            <person name="Bauer D."/>
            <person name="Andreopoulos W."/>
            <person name="Pangilinan J."/>
            <person name="LaButti K."/>
            <person name="Riley R."/>
            <person name="Lipzen A."/>
            <person name="Clum A."/>
            <person name="Drula E."/>
            <person name="Henrissat B."/>
            <person name="Kohler A."/>
            <person name="Grigoriev I.V."/>
            <person name="Martin F.M."/>
            <person name="Hacquard S."/>
        </authorList>
    </citation>
    <scope>NUCLEOTIDE SEQUENCE</scope>
    <source>
        <strain evidence="1">MPI-CAGE-AT-0021</strain>
    </source>
</reference>
<keyword evidence="2" id="KW-1185">Reference proteome</keyword>
<name>A0A9P9FE09_9HYPO</name>